<evidence type="ECO:0000256" key="1">
    <source>
        <dbReference type="SAM" id="Phobius"/>
    </source>
</evidence>
<feature type="transmembrane region" description="Helical" evidence="1">
    <location>
        <begin position="111"/>
        <end position="132"/>
    </location>
</feature>
<evidence type="ECO:0000313" key="2">
    <source>
        <dbReference type="EMBL" id="AQU80424.1"/>
    </source>
</evidence>
<proteinExistence type="predicted"/>
<keyword evidence="3" id="KW-1185">Reference proteome</keyword>
<dbReference type="InterPro" id="IPR008910">
    <property type="entry name" value="MSC_TM_helix"/>
</dbReference>
<dbReference type="RefSeq" id="WP_071153132.1">
    <property type="nucleotide sequence ID" value="NZ_CP019401.1"/>
</dbReference>
<reference evidence="2 3" key="1">
    <citation type="submission" date="2017-01" db="EMBL/GenBank/DDBJ databases">
        <title>Planococcus faecalis genome complete sequence.</title>
        <authorList>
            <person name="Lee P.C."/>
        </authorList>
    </citation>
    <scope>NUCLEOTIDE SEQUENCE [LARGE SCALE GENOMIC DNA]</scope>
    <source>
        <strain evidence="2 3">AJ003</strain>
    </source>
</reference>
<feature type="transmembrane region" description="Helical" evidence="1">
    <location>
        <begin position="224"/>
        <end position="249"/>
    </location>
</feature>
<keyword evidence="1" id="KW-0472">Membrane</keyword>
<feature type="transmembrane region" description="Helical" evidence="1">
    <location>
        <begin position="177"/>
        <end position="198"/>
    </location>
</feature>
<dbReference type="Proteomes" id="UP000189661">
    <property type="component" value="Chromosome"/>
</dbReference>
<dbReference type="InterPro" id="IPR045275">
    <property type="entry name" value="MscS_archaea/bacteria_type"/>
</dbReference>
<dbReference type="EMBL" id="CP019401">
    <property type="protein sequence ID" value="AQU80424.1"/>
    <property type="molecule type" value="Genomic_DNA"/>
</dbReference>
<feature type="transmembrane region" description="Helical" evidence="1">
    <location>
        <begin position="270"/>
        <end position="289"/>
    </location>
</feature>
<feature type="transmembrane region" description="Helical" evidence="1">
    <location>
        <begin position="345"/>
        <end position="363"/>
    </location>
</feature>
<evidence type="ECO:0000313" key="3">
    <source>
        <dbReference type="Proteomes" id="UP000189661"/>
    </source>
</evidence>
<feature type="transmembrane region" description="Helical" evidence="1">
    <location>
        <begin position="375"/>
        <end position="394"/>
    </location>
</feature>
<dbReference type="Pfam" id="PF05552">
    <property type="entry name" value="MS_channel_1st_1"/>
    <property type="match status" value="3"/>
</dbReference>
<feature type="transmembrane region" description="Helical" evidence="1">
    <location>
        <begin position="309"/>
        <end position="333"/>
    </location>
</feature>
<dbReference type="NCBIfam" id="NF033912">
    <property type="entry name" value="msc"/>
    <property type="match status" value="1"/>
</dbReference>
<protein>
    <recommendedName>
        <fullName evidence="4">Mechanosensitive ion channel</fullName>
    </recommendedName>
</protein>
<gene>
    <name evidence="2" type="ORF">AJGP001_14540</name>
</gene>
<dbReference type="PANTHER" id="PTHR30221:SF1">
    <property type="entry name" value="SMALL-CONDUCTANCE MECHANOSENSITIVE CHANNEL"/>
    <property type="match status" value="1"/>
</dbReference>
<keyword evidence="1" id="KW-1133">Transmembrane helix</keyword>
<sequence>MNDIGNSFRGVGYTIIDYIPNVLGALLLLLIAWIVATIVRAIFTKGLKKAGADRAMVKGHMAKTKESADSMLDSIGKILYYLIFILFIPSVLQALDMNNVAQPISNMMNKLLAFLPNLFMAIIILVIGYFVAKFVKNLVFSLLTAINIDKWFNKFTNKTSGASTSTTRMDAGDKATLANVLANVVFVIVLIPILTIALETLNIRSISEPIVNMLNQVLNMIPNIFVAIILILVGVLIGKFVGDLLISLLNGTGINRFSTYLNTDKTKTPSVDIANIIGKVVQAIIIIFFTVEAMNVLQLDVLNGIGEAVIAYLPLLISSLIILGLGLIGGSVLGNYVKQSSGNRFLGTIVKYAIIIIAVFMTLDQLNFATNIVNLAFLFIIAGLAVAFAISFGMGGREFAKRQLENLEKKMEKENDKPNL</sequence>
<dbReference type="Gene3D" id="1.10.287.1260">
    <property type="match status" value="1"/>
</dbReference>
<feature type="transmembrane region" description="Helical" evidence="1">
    <location>
        <begin position="78"/>
        <end position="95"/>
    </location>
</feature>
<accession>A0ABM6IV20</accession>
<feature type="transmembrane region" description="Helical" evidence="1">
    <location>
        <begin position="22"/>
        <end position="43"/>
    </location>
</feature>
<keyword evidence="1" id="KW-0812">Transmembrane</keyword>
<organism evidence="2 3">
    <name type="scientific">Planococcus faecalis</name>
    <dbReference type="NCBI Taxonomy" id="1598147"/>
    <lineage>
        <taxon>Bacteria</taxon>
        <taxon>Bacillati</taxon>
        <taxon>Bacillota</taxon>
        <taxon>Bacilli</taxon>
        <taxon>Bacillales</taxon>
        <taxon>Caryophanaceae</taxon>
        <taxon>Planococcus</taxon>
    </lineage>
</organism>
<name>A0ABM6IV20_9BACL</name>
<evidence type="ECO:0008006" key="4">
    <source>
        <dbReference type="Google" id="ProtNLM"/>
    </source>
</evidence>
<dbReference type="PANTHER" id="PTHR30221">
    <property type="entry name" value="SMALL-CONDUCTANCE MECHANOSENSITIVE CHANNEL"/>
    <property type="match status" value="1"/>
</dbReference>